<feature type="transmembrane region" description="Helical" evidence="9">
    <location>
        <begin position="12"/>
        <end position="29"/>
    </location>
</feature>
<evidence type="ECO:0000256" key="9">
    <source>
        <dbReference type="SAM" id="Phobius"/>
    </source>
</evidence>
<feature type="transmembrane region" description="Helical" evidence="9">
    <location>
        <begin position="73"/>
        <end position="97"/>
    </location>
</feature>
<dbReference type="EMBL" id="SWLG01000006">
    <property type="protein sequence ID" value="TLS37515.1"/>
    <property type="molecule type" value="Genomic_DNA"/>
</dbReference>
<evidence type="ECO:0000256" key="1">
    <source>
        <dbReference type="ARBA" id="ARBA00004651"/>
    </source>
</evidence>
<keyword evidence="6 9" id="KW-1133">Transmembrane helix</keyword>
<sequence length="447" mass="48558">MRKKKKELSVREFVTLMLLTLAGVVSSVMSGFPLAIGFLPGLFYLIALARKRNATVNQLRRMGIAGILKTKEVIWIFILIGMLLPAWMLSGTIPAMVDLSLSFISANHFLVTSFIISLVFSMILGTSVGTLSSIGIPLMATAKVLGLPVDVVAGAIVSGAFVGDRTSPLSSSHQLLASSLEIKLNMQFKAMLPTSIVGIIGSVVFFSYLDFALIFKEGNDVSGASNFSGSYLPLLPPVILLAMVILGVKIRFAFICSIIGASVLAFYKHIAVGTWVHALWFGTETVHGGLQSMLMLMAFIALAGIYNGIIEEMKLIQPLLDKWLGSTRTLARNTVKTIGTTLGISVITCNQTLPIILTARSFLRHWKETASDQELARVMSDSTMVFPAMIPWSLLAIMCSSIIGVPVLSYLPYAVFLWILPIATILFSVAYKVRTIKQLPDMTLSEK</sequence>
<comment type="subcellular location">
    <subcellularLocation>
        <location evidence="1">Cell membrane</location>
        <topology evidence="1">Multi-pass membrane protein</topology>
    </subcellularLocation>
</comment>
<evidence type="ECO:0000313" key="11">
    <source>
        <dbReference type="EMBL" id="TLS37515.1"/>
    </source>
</evidence>
<accession>A0A5R9FCY5</accession>
<evidence type="ECO:0000259" key="10">
    <source>
        <dbReference type="Pfam" id="PF03553"/>
    </source>
</evidence>
<evidence type="ECO:0000313" key="12">
    <source>
        <dbReference type="Proteomes" id="UP000308230"/>
    </source>
</evidence>
<feature type="transmembrane region" description="Helical" evidence="9">
    <location>
        <begin position="229"/>
        <end position="247"/>
    </location>
</feature>
<name>A0A5R9FCY5_9BACL</name>
<dbReference type="PANTHER" id="PTHR33451:SF3">
    <property type="entry name" value="MALATE-2H(+)_NA(+)-LACTATE ANTIPORTER"/>
    <property type="match status" value="1"/>
</dbReference>
<dbReference type="InterPro" id="IPR052180">
    <property type="entry name" value="NhaC_Na-H+_Antiporter"/>
</dbReference>
<comment type="similarity">
    <text evidence="8">Belongs to the NhaC Na(+)/H(+) (TC 2.A.35) antiporter family.</text>
</comment>
<evidence type="ECO:0000256" key="4">
    <source>
        <dbReference type="ARBA" id="ARBA00022475"/>
    </source>
</evidence>
<dbReference type="GO" id="GO:0005886">
    <property type="term" value="C:plasma membrane"/>
    <property type="evidence" value="ECO:0007669"/>
    <property type="project" value="UniProtKB-SubCell"/>
</dbReference>
<dbReference type="PANTHER" id="PTHR33451">
    <property type="entry name" value="MALATE-2H(+)/NA(+)-LACTATE ANTIPORTER"/>
    <property type="match status" value="1"/>
</dbReference>
<reference evidence="11 12" key="1">
    <citation type="submission" date="2019-04" db="EMBL/GenBank/DDBJ databases">
        <title>Bacillus caeni sp. nov., a bacterium isolated from mangrove sediment.</title>
        <authorList>
            <person name="Huang H."/>
            <person name="Mo K."/>
            <person name="Hu Y."/>
        </authorList>
    </citation>
    <scope>NUCLEOTIDE SEQUENCE [LARGE SCALE GENOMIC DNA]</scope>
    <source>
        <strain evidence="11 12">HB172195</strain>
    </source>
</reference>
<keyword evidence="2" id="KW-0813">Transport</keyword>
<keyword evidence="12" id="KW-1185">Reference proteome</keyword>
<dbReference type="OrthoDB" id="9762978at2"/>
<feature type="domain" description="Na+/H+ antiporter NhaC-like C-terminal" evidence="10">
    <location>
        <begin position="282"/>
        <end position="429"/>
    </location>
</feature>
<evidence type="ECO:0000256" key="8">
    <source>
        <dbReference type="ARBA" id="ARBA00038435"/>
    </source>
</evidence>
<dbReference type="InterPro" id="IPR018461">
    <property type="entry name" value="Na/H_Antiport_NhaC-like_C"/>
</dbReference>
<evidence type="ECO:0000256" key="7">
    <source>
        <dbReference type="ARBA" id="ARBA00023136"/>
    </source>
</evidence>
<keyword evidence="4" id="KW-1003">Cell membrane</keyword>
<feature type="transmembrane region" description="Helical" evidence="9">
    <location>
        <begin position="109"/>
        <end position="131"/>
    </location>
</feature>
<feature type="transmembrane region" description="Helical" evidence="9">
    <location>
        <begin position="35"/>
        <end position="52"/>
    </location>
</feature>
<protein>
    <submittedName>
        <fullName evidence="11">Sodium:proton antiporter</fullName>
    </submittedName>
</protein>
<proteinExistence type="inferred from homology"/>
<organism evidence="11 12">
    <name type="scientific">Exobacillus caeni</name>
    <dbReference type="NCBI Taxonomy" id="2574798"/>
    <lineage>
        <taxon>Bacteria</taxon>
        <taxon>Bacillati</taxon>
        <taxon>Bacillota</taxon>
        <taxon>Bacilli</taxon>
        <taxon>Bacillales</taxon>
        <taxon>Guptibacillaceae</taxon>
        <taxon>Exobacillus</taxon>
    </lineage>
</organism>
<evidence type="ECO:0000256" key="3">
    <source>
        <dbReference type="ARBA" id="ARBA00022449"/>
    </source>
</evidence>
<feature type="transmembrane region" description="Helical" evidence="9">
    <location>
        <begin position="290"/>
        <end position="309"/>
    </location>
</feature>
<evidence type="ECO:0000256" key="5">
    <source>
        <dbReference type="ARBA" id="ARBA00022692"/>
    </source>
</evidence>
<keyword evidence="5 9" id="KW-0812">Transmembrane</keyword>
<evidence type="ECO:0000256" key="2">
    <source>
        <dbReference type="ARBA" id="ARBA00022448"/>
    </source>
</evidence>
<evidence type="ECO:0000256" key="6">
    <source>
        <dbReference type="ARBA" id="ARBA00022989"/>
    </source>
</evidence>
<feature type="transmembrane region" description="Helical" evidence="9">
    <location>
        <begin position="190"/>
        <end position="209"/>
    </location>
</feature>
<gene>
    <name evidence="11" type="ORF">FCL54_10250</name>
</gene>
<comment type="caution">
    <text evidence="11">The sequence shown here is derived from an EMBL/GenBank/DDBJ whole genome shotgun (WGS) entry which is preliminary data.</text>
</comment>
<keyword evidence="3" id="KW-0050">Antiport</keyword>
<dbReference type="Proteomes" id="UP000308230">
    <property type="component" value="Unassembled WGS sequence"/>
</dbReference>
<keyword evidence="7 9" id="KW-0472">Membrane</keyword>
<feature type="transmembrane region" description="Helical" evidence="9">
    <location>
        <begin position="252"/>
        <end position="270"/>
    </location>
</feature>
<feature type="transmembrane region" description="Helical" evidence="9">
    <location>
        <begin position="384"/>
        <end position="404"/>
    </location>
</feature>
<dbReference type="GO" id="GO:0015297">
    <property type="term" value="F:antiporter activity"/>
    <property type="evidence" value="ECO:0007669"/>
    <property type="project" value="UniProtKB-KW"/>
</dbReference>
<feature type="transmembrane region" description="Helical" evidence="9">
    <location>
        <begin position="410"/>
        <end position="431"/>
    </location>
</feature>
<dbReference type="RefSeq" id="WP_138126012.1">
    <property type="nucleotide sequence ID" value="NZ_SWLG01000006.1"/>
</dbReference>
<dbReference type="AlphaFoldDB" id="A0A5R9FCY5"/>
<dbReference type="Pfam" id="PF03553">
    <property type="entry name" value="Na_H_antiporter"/>
    <property type="match status" value="1"/>
</dbReference>